<dbReference type="Proteomes" id="UP000185669">
    <property type="component" value="Unassembled WGS sequence"/>
</dbReference>
<proteinExistence type="predicted"/>
<organism evidence="1 2">
    <name type="scientific">Halanaerobium kushneri</name>
    <dbReference type="NCBI Taxonomy" id="56779"/>
    <lineage>
        <taxon>Bacteria</taxon>
        <taxon>Bacillati</taxon>
        <taxon>Bacillota</taxon>
        <taxon>Clostridia</taxon>
        <taxon>Halanaerobiales</taxon>
        <taxon>Halanaerobiaceae</taxon>
        <taxon>Halanaerobium</taxon>
    </lineage>
</organism>
<dbReference type="AlphaFoldDB" id="A0A1N6PGL0"/>
<accession>A0A1N6PGL0</accession>
<name>A0A1N6PGL0_9FIRM</name>
<evidence type="ECO:0000313" key="1">
    <source>
        <dbReference type="EMBL" id="SIQ03379.1"/>
    </source>
</evidence>
<dbReference type="EMBL" id="FTNC01000001">
    <property type="protein sequence ID" value="SIQ03379.1"/>
    <property type="molecule type" value="Genomic_DNA"/>
</dbReference>
<dbReference type="STRING" id="56779.SAMN05421834_10180"/>
<reference evidence="2" key="1">
    <citation type="submission" date="2017-01" db="EMBL/GenBank/DDBJ databases">
        <authorList>
            <person name="Varghese N."/>
            <person name="Submissions S."/>
        </authorList>
    </citation>
    <scope>NUCLEOTIDE SEQUENCE [LARGE SCALE GENOMIC DNA]</scope>
    <source>
        <strain evidence="2">ATCC 700103</strain>
    </source>
</reference>
<keyword evidence="2" id="KW-1185">Reference proteome</keyword>
<protein>
    <submittedName>
        <fullName evidence="1">Uncharacterized protein</fullName>
    </submittedName>
</protein>
<evidence type="ECO:0000313" key="2">
    <source>
        <dbReference type="Proteomes" id="UP000185669"/>
    </source>
</evidence>
<gene>
    <name evidence="1" type="ORF">SAMN05421834_10180</name>
</gene>
<sequence length="50" mass="5341">MMAVKHIKTGIVHSGVKGGKTGCGIDTRKKPSHWVNTSSKITCDKDGCKN</sequence>